<feature type="region of interest" description="Disordered" evidence="1">
    <location>
        <begin position="1472"/>
        <end position="1492"/>
    </location>
</feature>
<feature type="compositionally biased region" description="Acidic residues" evidence="1">
    <location>
        <begin position="38"/>
        <end position="62"/>
    </location>
</feature>
<evidence type="ECO:0000259" key="2">
    <source>
        <dbReference type="Pfam" id="PF12816"/>
    </source>
</evidence>
<dbReference type="GO" id="GO:0034058">
    <property type="term" value="P:endosomal vesicle fusion"/>
    <property type="evidence" value="ECO:0007669"/>
    <property type="project" value="TreeGrafter"/>
</dbReference>
<feature type="compositionally biased region" description="Low complexity" evidence="1">
    <location>
        <begin position="119"/>
        <end position="132"/>
    </location>
</feature>
<dbReference type="PANTHER" id="PTHR12616">
    <property type="entry name" value="VACUOLAR PROTEIN SORTING VPS41"/>
    <property type="match status" value="1"/>
</dbReference>
<evidence type="ECO:0000313" key="4">
    <source>
        <dbReference type="EMBL" id="PNS20894.1"/>
    </source>
</evidence>
<name>A0A2K1R0S1_9PEZI</name>
<keyword evidence="5" id="KW-1185">Reference proteome</keyword>
<dbReference type="Pfam" id="PF12816">
    <property type="entry name" value="TPR_Vps8"/>
    <property type="match status" value="1"/>
</dbReference>
<feature type="domain" description="Vacuolar protein sorting-associated protein 8 central" evidence="2">
    <location>
        <begin position="711"/>
        <end position="910"/>
    </location>
</feature>
<gene>
    <name evidence="4" type="ORF">CAC42_2825</name>
</gene>
<dbReference type="Pfam" id="PF23413">
    <property type="entry name" value="zf_RING_Vps8_fungal"/>
    <property type="match status" value="1"/>
</dbReference>
<feature type="compositionally biased region" description="Polar residues" evidence="1">
    <location>
        <begin position="86"/>
        <end position="96"/>
    </location>
</feature>
<proteinExistence type="predicted"/>
<organism evidence="4 5">
    <name type="scientific">Sphaceloma murrayae</name>
    <dbReference type="NCBI Taxonomy" id="2082308"/>
    <lineage>
        <taxon>Eukaryota</taxon>
        <taxon>Fungi</taxon>
        <taxon>Dikarya</taxon>
        <taxon>Ascomycota</taxon>
        <taxon>Pezizomycotina</taxon>
        <taxon>Dothideomycetes</taxon>
        <taxon>Dothideomycetidae</taxon>
        <taxon>Myriangiales</taxon>
        <taxon>Elsinoaceae</taxon>
        <taxon>Sphaceloma</taxon>
    </lineage>
</organism>
<dbReference type="InterPro" id="IPR025941">
    <property type="entry name" value="Vps8_central_dom"/>
</dbReference>
<dbReference type="EMBL" id="NKHZ01000017">
    <property type="protein sequence ID" value="PNS20894.1"/>
    <property type="molecule type" value="Genomic_DNA"/>
</dbReference>
<sequence>MTVELMSLSGGSAGGGFDEDVEADKSQRTSESRTESAIDGDGDALDPEEVDGVIPDVEDDTDRDSADFRSVEDGIVQGERLDTVLRTPSISGSPADSGSIPDDTPSLKGSQVSLPIINTPSPRGSTSRTPSGAMKPFERRFQSRFSISPSSGSRAGSPGFLNAHSRQSSMSSRIPSQNGDAAEPAQAPWEVVRWTKLRKISQQAFSEIGKRQLGTLTCLAVSASIVLGTSKGLILVFDYHQNLKGIIGHGTKAVESGAITSLAISADYSTIAGGHASGNLFTWEIARPAKPFLAIPAVTQADRESDAEGHIADRSVLHVGFLGTRNTALVSADDGGMAFSHLATRGFGAMGRSVKTTRLLGRYPTFKPEEDRLKKPSSVLAFAPLPLGNVEQPTDGMGLTALLTPYLLVVVSTTPIAQTQHKASRPKDVMPHGALTACLAWFPAVKLKTPVQGRDISDTKLVYCWSNVLTVLDVEIGPLDRNDKDKQPSLFFRNRSRWKCEEAIVAVQWLSRSVIGALTISQRLIIIEDGDLHVMDSVDLIRMHVFHRDFFSKQLHAVVEQDENEADIHGVVADAFYMSFRAYKGRIFLLGFSDVSVGTLSNWADRLTALVEHGDDIAAICLGVAYYKGSTGKVSVGLPEDDVSRHRMVRERLVELLEASLKYRFSDKQADDDRIEDLTSACFDACLTIGDIDFLLDDVYDAFKEGGETDMFIDMLESHILEGDIQSLPPLLVKDVVEYYATSHRETRLEELLCRLDAHAFDIDQVTRLCKHHLLYDALIHVWNQALADWITPLVELFALIRQQDLPNGTSTYDHEDRLDAAMKIFPYLAFALTGRLYPEGEAMEEEQAVEVRQAMYKMLFSAHIVRWPPGSKTDVKTTLEGQDDPAFPYLRLLLHFDTPSFMSMLNEAFEDSFLNSNQDQDYDEAPTTITNGSTSKMTRQQIVSILLEIMSSEDFEPTQTIFLDMFIARSLPKYPQFLILSGSALQQILYRLCDVGDEDVADECQLSVEYLLSVYHPPITEEFLRALHKARFFRVLKSIYRVERRYIDLISTFLEDTEDREGVFRDIKAAVRSETNHKQQRSIEDLICEHAQELVFIDLQQAVHTVQHLIPGRLDDFLHSLENPRLQYTFLQELLEPDAKQVQKSETSASRELLIRLSDRYTQLMCVHDPTHVADFVSTLDSGDLHLDQVLPAIEKNGVVDAAVLLLTKDGLAREAMDRLVKHMHSLSRALCSLIESSVDSPDVFGFDVAVRDLQSDIEKYTKLGIWLCQGQTRIADQSPRNSRKHYHEITENQLALDEYLWLTLVDLTVQVSKSVSSSLSSLPEQPRVSPSTPLRSLVQQVFTALLSSTATPSARSSEAATPLIAHPSSFLPIFRLFLARAALSAPSLSDLRAVLLDIFSAYAYEQDVLALASQLLDRDAFEEVRLVHERRQLGWRPKSQVCEVCKRRAWGAGTGEGVWEAWREREAERWRRGPRGSEQGEGNGKGKGRGIEVVGEEVDAETREERKRLEIAVFACRHVVHRGCLDGLGGEARRDEGGYKCPVCKKE</sequence>
<feature type="region of interest" description="Disordered" evidence="1">
    <location>
        <begin position="1"/>
        <end position="186"/>
    </location>
</feature>
<feature type="compositionally biased region" description="Polar residues" evidence="1">
    <location>
        <begin position="107"/>
        <end position="118"/>
    </location>
</feature>
<evidence type="ECO:0000259" key="3">
    <source>
        <dbReference type="Pfam" id="PF25066"/>
    </source>
</evidence>
<dbReference type="PANTHER" id="PTHR12616:SF8">
    <property type="entry name" value="VACUOLAR PROTEIN SORTING-ASSOCIATED PROTEIN 8 HOMOLOG"/>
    <property type="match status" value="1"/>
</dbReference>
<feature type="compositionally biased region" description="Basic and acidic residues" evidence="1">
    <location>
        <begin position="63"/>
        <end position="72"/>
    </location>
</feature>
<feature type="domain" description="VPS8-like TPR-like repeats" evidence="3">
    <location>
        <begin position="1251"/>
        <end position="1433"/>
    </location>
</feature>
<evidence type="ECO:0000313" key="5">
    <source>
        <dbReference type="Proteomes" id="UP000243797"/>
    </source>
</evidence>
<dbReference type="SUPFAM" id="SSF50978">
    <property type="entry name" value="WD40 repeat-like"/>
    <property type="match status" value="1"/>
</dbReference>
<evidence type="ECO:0000256" key="1">
    <source>
        <dbReference type="SAM" id="MobiDB-lite"/>
    </source>
</evidence>
<dbReference type="CDD" id="cd15489">
    <property type="entry name" value="PHD_SF"/>
    <property type="match status" value="1"/>
</dbReference>
<feature type="compositionally biased region" description="Low complexity" evidence="1">
    <location>
        <begin position="143"/>
        <end position="177"/>
    </location>
</feature>
<feature type="compositionally biased region" description="Basic and acidic residues" evidence="1">
    <location>
        <begin position="23"/>
        <end position="36"/>
    </location>
</feature>
<dbReference type="InterPro" id="IPR045111">
    <property type="entry name" value="Vps41/Vps8"/>
</dbReference>
<dbReference type="OrthoDB" id="289913at2759"/>
<dbReference type="GO" id="GO:0030897">
    <property type="term" value="C:HOPS complex"/>
    <property type="evidence" value="ECO:0007669"/>
    <property type="project" value="TreeGrafter"/>
</dbReference>
<dbReference type="InParanoid" id="A0A2K1R0S1"/>
<dbReference type="Pfam" id="PF23410">
    <property type="entry name" value="Beta-prop_VPS8"/>
    <property type="match status" value="1"/>
</dbReference>
<dbReference type="InterPro" id="IPR059070">
    <property type="entry name" value="TPR_VPS8_2"/>
</dbReference>
<dbReference type="FunCoup" id="A0A2K1R0S1">
    <property type="interactions" value="81"/>
</dbReference>
<dbReference type="GO" id="GO:0006623">
    <property type="term" value="P:protein targeting to vacuole"/>
    <property type="evidence" value="ECO:0007669"/>
    <property type="project" value="InterPro"/>
</dbReference>
<dbReference type="GO" id="GO:0005770">
    <property type="term" value="C:late endosome"/>
    <property type="evidence" value="ECO:0007669"/>
    <property type="project" value="TreeGrafter"/>
</dbReference>
<comment type="caution">
    <text evidence="4">The sequence shown here is derived from an EMBL/GenBank/DDBJ whole genome shotgun (WGS) entry which is preliminary data.</text>
</comment>
<dbReference type="Proteomes" id="UP000243797">
    <property type="component" value="Unassembled WGS sequence"/>
</dbReference>
<accession>A0A2K1R0S1</accession>
<reference evidence="4 5" key="1">
    <citation type="submission" date="2017-06" db="EMBL/GenBank/DDBJ databases">
        <title>Draft genome sequence of a variant of Elsinoe murrayae.</title>
        <authorList>
            <person name="Cheng Q."/>
        </authorList>
    </citation>
    <scope>NUCLEOTIDE SEQUENCE [LARGE SCALE GENOMIC DNA]</scope>
    <source>
        <strain evidence="4 5">CQ-2017a</strain>
    </source>
</reference>
<dbReference type="InterPro" id="IPR036322">
    <property type="entry name" value="WD40_repeat_dom_sf"/>
</dbReference>
<dbReference type="Pfam" id="PF25066">
    <property type="entry name" value="TPR_VPS8_2"/>
    <property type="match status" value="1"/>
</dbReference>
<dbReference type="STRING" id="2082308.A0A2K1R0S1"/>
<protein>
    <submittedName>
        <fullName evidence="4">Vacuolar protein sorting-associated protein 8</fullName>
    </submittedName>
</protein>